<evidence type="ECO:0000256" key="7">
    <source>
        <dbReference type="ARBA" id="ARBA00022989"/>
    </source>
</evidence>
<dbReference type="Proteomes" id="UP001651158">
    <property type="component" value="Unassembled WGS sequence"/>
</dbReference>
<evidence type="ECO:0000256" key="9">
    <source>
        <dbReference type="PROSITE-ProRule" id="PRU00175"/>
    </source>
</evidence>
<evidence type="ECO:0000259" key="11">
    <source>
        <dbReference type="PROSITE" id="PS50089"/>
    </source>
</evidence>
<dbReference type="InterPro" id="IPR017907">
    <property type="entry name" value="Znf_RING_CS"/>
</dbReference>
<evidence type="ECO:0000256" key="10">
    <source>
        <dbReference type="SAM" id="Phobius"/>
    </source>
</evidence>
<feature type="transmembrane region" description="Helical" evidence="10">
    <location>
        <begin position="167"/>
        <end position="189"/>
    </location>
</feature>
<sequence>MAVGLTAHRNQEKRHRALFHSVCIIPPTLSNALKLKIILIQMADYKAEAFSELDSIENIIHTISGDDKPHHSHEHCYSHRELHPNCSDQQSHQNDHCQQDEQKITPDEIVSKNLRSLWIVIPFLLLFLLKEAMLHSTGLLVLVSLFVSSYYLNTRLTNATLGFEPPIYALVASVIVCAALIFMHNIWIFKKNKIYLGLLCVPNAIPSGDWVSLLWAVIAVDFSLKIITIFVKSVLVYFTPRAFHISTRSAILVWMEFTSQFYRNIPPAVTWIRHLTDSITHSLGFRIVFCLLYVLLKLFALGTVISSAWPIFKSDTFALPYQINVVSSSEDQELCNLCFEQRSRNLAILGCSHTFCRDCMDRWLIYFNECPLCSHHLGGDLRAWRDGSTSALVYFF</sequence>
<comment type="caution">
    <text evidence="12">The sequence shown here is derived from an EMBL/GenBank/DDBJ whole genome shotgun (WGS) entry which is preliminary data.</text>
</comment>
<keyword evidence="6" id="KW-0862">Zinc</keyword>
<keyword evidence="4 9" id="KW-0863">Zinc-finger</keyword>
<feature type="transmembrane region" description="Helical" evidence="10">
    <location>
        <begin position="283"/>
        <end position="305"/>
    </location>
</feature>
<keyword evidence="7 10" id="KW-1133">Transmembrane helix</keyword>
<dbReference type="PROSITE" id="PS50089">
    <property type="entry name" value="ZF_RING_2"/>
    <property type="match status" value="1"/>
</dbReference>
<evidence type="ECO:0000313" key="12">
    <source>
        <dbReference type="EMBL" id="KAL5111730.1"/>
    </source>
</evidence>
<dbReference type="PANTHER" id="PTHR15860:SF0">
    <property type="entry name" value="LP20373P"/>
    <property type="match status" value="1"/>
</dbReference>
<dbReference type="SUPFAM" id="SSF57850">
    <property type="entry name" value="RING/U-box"/>
    <property type="match status" value="1"/>
</dbReference>
<proteinExistence type="predicted"/>
<gene>
    <name evidence="12" type="ORF">TcWFU_003227</name>
</gene>
<evidence type="ECO:0000313" key="13">
    <source>
        <dbReference type="Proteomes" id="UP001651158"/>
    </source>
</evidence>
<dbReference type="InterPro" id="IPR044235">
    <property type="entry name" value="RNFT1/2"/>
</dbReference>
<keyword evidence="5" id="KW-0833">Ubl conjugation pathway</keyword>
<feature type="transmembrane region" description="Helical" evidence="10">
    <location>
        <begin position="117"/>
        <end position="147"/>
    </location>
</feature>
<evidence type="ECO:0000256" key="3">
    <source>
        <dbReference type="ARBA" id="ARBA00022723"/>
    </source>
</evidence>
<dbReference type="EMBL" id="JAKROA010000001">
    <property type="protein sequence ID" value="KAL5111730.1"/>
    <property type="molecule type" value="Genomic_DNA"/>
</dbReference>
<dbReference type="PANTHER" id="PTHR15860">
    <property type="entry name" value="UNCHARACTERIZED RING FINGER-CONTAINING PROTEIN"/>
    <property type="match status" value="1"/>
</dbReference>
<feature type="transmembrane region" description="Helical" evidence="10">
    <location>
        <begin position="210"/>
        <end position="231"/>
    </location>
</feature>
<organism evidence="12 13">
    <name type="scientific">Taenia crassiceps</name>
    <dbReference type="NCBI Taxonomy" id="6207"/>
    <lineage>
        <taxon>Eukaryota</taxon>
        <taxon>Metazoa</taxon>
        <taxon>Spiralia</taxon>
        <taxon>Lophotrochozoa</taxon>
        <taxon>Platyhelminthes</taxon>
        <taxon>Cestoda</taxon>
        <taxon>Eucestoda</taxon>
        <taxon>Cyclophyllidea</taxon>
        <taxon>Taeniidae</taxon>
        <taxon>Taenia</taxon>
    </lineage>
</organism>
<evidence type="ECO:0000256" key="4">
    <source>
        <dbReference type="ARBA" id="ARBA00022771"/>
    </source>
</evidence>
<dbReference type="Pfam" id="PF13923">
    <property type="entry name" value="zf-C3HC4_2"/>
    <property type="match status" value="1"/>
</dbReference>
<dbReference type="InterPro" id="IPR001841">
    <property type="entry name" value="Znf_RING"/>
</dbReference>
<dbReference type="PROSITE" id="PS00518">
    <property type="entry name" value="ZF_RING_1"/>
    <property type="match status" value="1"/>
</dbReference>
<evidence type="ECO:0000256" key="5">
    <source>
        <dbReference type="ARBA" id="ARBA00022786"/>
    </source>
</evidence>
<name>A0ABR4QQP3_9CEST</name>
<feature type="domain" description="RING-type" evidence="11">
    <location>
        <begin position="335"/>
        <end position="374"/>
    </location>
</feature>
<evidence type="ECO:0000256" key="1">
    <source>
        <dbReference type="ARBA" id="ARBA00004141"/>
    </source>
</evidence>
<keyword evidence="2 10" id="KW-0812">Transmembrane</keyword>
<keyword evidence="8 10" id="KW-0472">Membrane</keyword>
<comment type="subcellular location">
    <subcellularLocation>
        <location evidence="1">Membrane</location>
        <topology evidence="1">Multi-pass membrane protein</topology>
    </subcellularLocation>
</comment>
<dbReference type="SMART" id="SM00184">
    <property type="entry name" value="RING"/>
    <property type="match status" value="1"/>
</dbReference>
<accession>A0ABR4QQP3</accession>
<keyword evidence="3" id="KW-0479">Metal-binding</keyword>
<dbReference type="Gene3D" id="3.30.40.10">
    <property type="entry name" value="Zinc/RING finger domain, C3HC4 (zinc finger)"/>
    <property type="match status" value="1"/>
</dbReference>
<evidence type="ECO:0000256" key="2">
    <source>
        <dbReference type="ARBA" id="ARBA00022692"/>
    </source>
</evidence>
<keyword evidence="13" id="KW-1185">Reference proteome</keyword>
<protein>
    <submittedName>
        <fullName evidence="12">RING finger and transmembrane domain-containing protein 2</fullName>
    </submittedName>
</protein>
<evidence type="ECO:0000256" key="8">
    <source>
        <dbReference type="ARBA" id="ARBA00023136"/>
    </source>
</evidence>
<reference evidence="12 13" key="1">
    <citation type="journal article" date="2022" name="Front. Cell. Infect. Microbiol.">
        <title>The Genomes of Two Strains of Taenia crassiceps the Animal Model for the Study of Human Cysticercosis.</title>
        <authorList>
            <person name="Bobes R.J."/>
            <person name="Estrada K."/>
            <person name="Rios-Valencia D.G."/>
            <person name="Calderon-Gallegos A."/>
            <person name="de la Torre P."/>
            <person name="Carrero J.C."/>
            <person name="Sanchez-Flores A."/>
            <person name="Laclette J.P."/>
        </authorList>
    </citation>
    <scope>NUCLEOTIDE SEQUENCE [LARGE SCALE GENOMIC DNA]</scope>
    <source>
        <strain evidence="12">WFUcys</strain>
    </source>
</reference>
<dbReference type="InterPro" id="IPR013083">
    <property type="entry name" value="Znf_RING/FYVE/PHD"/>
</dbReference>
<evidence type="ECO:0000256" key="6">
    <source>
        <dbReference type="ARBA" id="ARBA00022833"/>
    </source>
</evidence>